<gene>
    <name evidence="1" type="ORF">OG327_31095</name>
</gene>
<evidence type="ECO:0000313" key="1">
    <source>
        <dbReference type="EMBL" id="WTU77416.1"/>
    </source>
</evidence>
<name>A0AAU2JZ94_9ACTN</name>
<protein>
    <recommendedName>
        <fullName evidence="2">DUF429 domain-containing protein</fullName>
    </recommendedName>
</protein>
<evidence type="ECO:0008006" key="2">
    <source>
        <dbReference type="Google" id="ProtNLM"/>
    </source>
</evidence>
<reference evidence="1" key="1">
    <citation type="submission" date="2022-10" db="EMBL/GenBank/DDBJ databases">
        <title>The complete genomes of actinobacterial strains from the NBC collection.</title>
        <authorList>
            <person name="Joergensen T.S."/>
            <person name="Alvarez Arevalo M."/>
            <person name="Sterndorff E.B."/>
            <person name="Faurdal D."/>
            <person name="Vuksanovic O."/>
            <person name="Mourched A.-S."/>
            <person name="Charusanti P."/>
            <person name="Shaw S."/>
            <person name="Blin K."/>
            <person name="Weber T."/>
        </authorList>
    </citation>
    <scope>NUCLEOTIDE SEQUENCE</scope>
    <source>
        <strain evidence="1">NBC_00049</strain>
    </source>
</reference>
<organism evidence="1">
    <name type="scientific">Streptomyces sp. NBC_00049</name>
    <dbReference type="NCBI Taxonomy" id="2903617"/>
    <lineage>
        <taxon>Bacteria</taxon>
        <taxon>Bacillati</taxon>
        <taxon>Actinomycetota</taxon>
        <taxon>Actinomycetes</taxon>
        <taxon>Kitasatosporales</taxon>
        <taxon>Streptomycetaceae</taxon>
        <taxon>Streptomyces</taxon>
    </lineage>
</organism>
<accession>A0AAU2JZ94</accession>
<proteinExistence type="predicted"/>
<dbReference type="AlphaFoldDB" id="A0AAU2JZ94"/>
<dbReference type="EMBL" id="CP108264">
    <property type="protein sequence ID" value="WTU77416.1"/>
    <property type="molecule type" value="Genomic_DNA"/>
</dbReference>
<sequence>MALRFIGIDPDSDTGQCPTVWVDEDTADVVIQGWKADEALLAQCLETGSIPDTEGVVRIPARMVAMLREACDDAERRRAGL</sequence>